<organism evidence="3 4">
    <name type="scientific">Amycolatopsis cihanbeyliensis</name>
    <dbReference type="NCBI Taxonomy" id="1128664"/>
    <lineage>
        <taxon>Bacteria</taxon>
        <taxon>Bacillati</taxon>
        <taxon>Actinomycetota</taxon>
        <taxon>Actinomycetes</taxon>
        <taxon>Pseudonocardiales</taxon>
        <taxon>Pseudonocardiaceae</taxon>
        <taxon>Amycolatopsis</taxon>
    </lineage>
</organism>
<feature type="compositionally biased region" description="Low complexity" evidence="1">
    <location>
        <begin position="150"/>
        <end position="162"/>
    </location>
</feature>
<feature type="transmembrane region" description="Helical" evidence="2">
    <location>
        <begin position="49"/>
        <end position="70"/>
    </location>
</feature>
<feature type="transmembrane region" description="Helical" evidence="2">
    <location>
        <begin position="82"/>
        <end position="103"/>
    </location>
</feature>
<protein>
    <submittedName>
        <fullName evidence="3">Uncharacterized protein DUF2637</fullName>
    </submittedName>
</protein>
<dbReference type="OrthoDB" id="4331650at2"/>
<dbReference type="AlphaFoldDB" id="A0A542DR26"/>
<keyword evidence="4" id="KW-1185">Reference proteome</keyword>
<keyword evidence="2" id="KW-1133">Transmembrane helix</keyword>
<dbReference type="EMBL" id="VFML01000001">
    <property type="protein sequence ID" value="TQJ05444.1"/>
    <property type="molecule type" value="Genomic_DNA"/>
</dbReference>
<dbReference type="Pfam" id="PF10935">
    <property type="entry name" value="DUF2637"/>
    <property type="match status" value="1"/>
</dbReference>
<keyword evidence="2" id="KW-0472">Membrane</keyword>
<evidence type="ECO:0000313" key="3">
    <source>
        <dbReference type="EMBL" id="TQJ05444.1"/>
    </source>
</evidence>
<feature type="transmembrane region" description="Helical" evidence="2">
    <location>
        <begin position="12"/>
        <end position="34"/>
    </location>
</feature>
<evidence type="ECO:0000256" key="1">
    <source>
        <dbReference type="SAM" id="MobiDB-lite"/>
    </source>
</evidence>
<proteinExistence type="predicted"/>
<sequence>MSNRDSPPRRWSLVTVIRVVVTVVLGGIGAAAGFKHTHDWAVHHGQTGWLAWADAVVIEGMAVVAGFEIHRDRAQPGPHRPVTFPMVVLVVAFGIQMAAQVALAEPTPAGWLLAAMPALGFLVVVKLLMRRATHHTTPATPANREPEPAPTGETTPAAPVTVPRLRLPAEIADKVADVVADCRRDGREPTTSDIRAATRVSETFAGQILATLTSNNGHPHS</sequence>
<evidence type="ECO:0000313" key="4">
    <source>
        <dbReference type="Proteomes" id="UP000320876"/>
    </source>
</evidence>
<evidence type="ECO:0000256" key="2">
    <source>
        <dbReference type="SAM" id="Phobius"/>
    </source>
</evidence>
<name>A0A542DR26_AMYCI</name>
<reference evidence="3 4" key="1">
    <citation type="submission" date="2019-06" db="EMBL/GenBank/DDBJ databases">
        <title>Sequencing the genomes of 1000 actinobacteria strains.</title>
        <authorList>
            <person name="Klenk H.-P."/>
        </authorList>
    </citation>
    <scope>NUCLEOTIDE SEQUENCE [LARGE SCALE GENOMIC DNA]</scope>
    <source>
        <strain evidence="3 4">DSM 45679</strain>
    </source>
</reference>
<dbReference type="Proteomes" id="UP000320876">
    <property type="component" value="Unassembled WGS sequence"/>
</dbReference>
<keyword evidence="2" id="KW-0812">Transmembrane</keyword>
<feature type="region of interest" description="Disordered" evidence="1">
    <location>
        <begin position="135"/>
        <end position="162"/>
    </location>
</feature>
<feature type="transmembrane region" description="Helical" evidence="2">
    <location>
        <begin position="109"/>
        <end position="129"/>
    </location>
</feature>
<gene>
    <name evidence="3" type="ORF">FB471_5275</name>
</gene>
<comment type="caution">
    <text evidence="3">The sequence shown here is derived from an EMBL/GenBank/DDBJ whole genome shotgun (WGS) entry which is preliminary data.</text>
</comment>
<dbReference type="InterPro" id="IPR021235">
    <property type="entry name" value="DUF2637"/>
</dbReference>
<accession>A0A542DR26</accession>